<dbReference type="Proteomes" id="UP001244011">
    <property type="component" value="Unassembled WGS sequence"/>
</dbReference>
<proteinExistence type="predicted"/>
<keyword evidence="1" id="KW-0479">Metal-binding</keyword>
<reference evidence="4" key="1">
    <citation type="submission" date="2023-06" db="EMBL/GenBank/DDBJ databases">
        <title>Genome-scale phylogeny and comparative genomics of the fungal order Sordariales.</title>
        <authorList>
            <consortium name="Lawrence Berkeley National Laboratory"/>
            <person name="Hensen N."/>
            <person name="Bonometti L."/>
            <person name="Westerberg I."/>
            <person name="Brannstrom I.O."/>
            <person name="Guillou S."/>
            <person name="Cros-Aarteil S."/>
            <person name="Calhoun S."/>
            <person name="Haridas S."/>
            <person name="Kuo A."/>
            <person name="Mondo S."/>
            <person name="Pangilinan J."/>
            <person name="Riley R."/>
            <person name="Labutti K."/>
            <person name="Andreopoulos B."/>
            <person name="Lipzen A."/>
            <person name="Chen C."/>
            <person name="Yanf M."/>
            <person name="Daum C."/>
            <person name="Ng V."/>
            <person name="Clum A."/>
            <person name="Steindorff A."/>
            <person name="Ohm R."/>
            <person name="Martin F."/>
            <person name="Silar P."/>
            <person name="Natvig D."/>
            <person name="Lalanne C."/>
            <person name="Gautier V."/>
            <person name="Ament-Velasquez S.L."/>
            <person name="Kruys A."/>
            <person name="Hutchinson M.I."/>
            <person name="Powell A.J."/>
            <person name="Barry K."/>
            <person name="Miller A.N."/>
            <person name="Grigoriev I.V."/>
            <person name="Debuchy R."/>
            <person name="Gladieux P."/>
            <person name="Thoren M.H."/>
            <person name="Johannesson H."/>
        </authorList>
    </citation>
    <scope>NUCLEOTIDE SEQUENCE</scope>
    <source>
        <strain evidence="4">8032-3</strain>
    </source>
</reference>
<comment type="caution">
    <text evidence="4">The sequence shown here is derived from an EMBL/GenBank/DDBJ whole genome shotgun (WGS) entry which is preliminary data.</text>
</comment>
<keyword evidence="1" id="KW-0863">Zinc-finger</keyword>
<feature type="region of interest" description="Disordered" evidence="2">
    <location>
        <begin position="1"/>
        <end position="109"/>
    </location>
</feature>
<gene>
    <name evidence="4" type="ORF">QBC33DRAFT_517247</name>
</gene>
<dbReference type="PROSITE" id="PS50966">
    <property type="entry name" value="ZF_SWIM"/>
    <property type="match status" value="1"/>
</dbReference>
<evidence type="ECO:0000256" key="1">
    <source>
        <dbReference type="PROSITE-ProRule" id="PRU00325"/>
    </source>
</evidence>
<dbReference type="InterPro" id="IPR007527">
    <property type="entry name" value="Znf_SWIM"/>
</dbReference>
<evidence type="ECO:0000259" key="3">
    <source>
        <dbReference type="PROSITE" id="PS50966"/>
    </source>
</evidence>
<evidence type="ECO:0000256" key="2">
    <source>
        <dbReference type="SAM" id="MobiDB-lite"/>
    </source>
</evidence>
<dbReference type="RefSeq" id="XP_060281257.1">
    <property type="nucleotide sequence ID" value="XM_060426178.1"/>
</dbReference>
<protein>
    <recommendedName>
        <fullName evidence="3">SWIM-type domain-containing protein</fullName>
    </recommendedName>
</protein>
<dbReference type="AlphaFoldDB" id="A0AAJ0FK09"/>
<sequence>MDRAFQGGCHTRDTDSPRKLNRKHAFPTINEIESQEPTERLRAADSHFRPEAQANHWTRDWKPSNLIPDGSPGDAADAAPLTEPKRKAKKRKLAAPPEEKRLRRFRTSPPQSFHAIHERATTQRFFVLRRTRRDTPDHPSEEIELAGWTGNLYRVTVGPVVLCDCAHARGGEVEEEDDPRGVSRLCKHIVFVLGRVLRASERYTYQLALLAKELRRIFAYAPTGGHQGDEDGRRRDRELGSGDCPICFGELDTRRRGYG</sequence>
<feature type="compositionally biased region" description="Basic and acidic residues" evidence="2">
    <location>
        <begin position="37"/>
        <end position="50"/>
    </location>
</feature>
<feature type="compositionally biased region" description="Low complexity" evidence="2">
    <location>
        <begin position="68"/>
        <end position="80"/>
    </location>
</feature>
<evidence type="ECO:0000313" key="4">
    <source>
        <dbReference type="EMBL" id="KAK1765044.1"/>
    </source>
</evidence>
<dbReference type="GO" id="GO:0008270">
    <property type="term" value="F:zinc ion binding"/>
    <property type="evidence" value="ECO:0007669"/>
    <property type="project" value="UniProtKB-KW"/>
</dbReference>
<dbReference type="PANTHER" id="PTHR21540">
    <property type="entry name" value="RING FINGER AND SWIM DOMAIN-CONTAINING PROTEIN 2"/>
    <property type="match status" value="1"/>
</dbReference>
<dbReference type="EMBL" id="MU839017">
    <property type="protein sequence ID" value="KAK1765044.1"/>
    <property type="molecule type" value="Genomic_DNA"/>
</dbReference>
<dbReference type="GO" id="GO:0061630">
    <property type="term" value="F:ubiquitin protein ligase activity"/>
    <property type="evidence" value="ECO:0007669"/>
    <property type="project" value="InterPro"/>
</dbReference>
<accession>A0AAJ0FK09</accession>
<feature type="domain" description="SWIM-type" evidence="3">
    <location>
        <begin position="153"/>
        <end position="197"/>
    </location>
</feature>
<dbReference type="PANTHER" id="PTHR21540:SF0">
    <property type="entry name" value="PHD FAMILY PROTEIN"/>
    <property type="match status" value="1"/>
</dbReference>
<dbReference type="InterPro" id="IPR039903">
    <property type="entry name" value="Zswim2"/>
</dbReference>
<evidence type="ECO:0000313" key="5">
    <source>
        <dbReference type="Proteomes" id="UP001244011"/>
    </source>
</evidence>
<keyword evidence="5" id="KW-1185">Reference proteome</keyword>
<keyword evidence="1" id="KW-0862">Zinc</keyword>
<dbReference type="GeneID" id="85309365"/>
<name>A0AAJ0FK09_9PEZI</name>
<organism evidence="4 5">
    <name type="scientific">Phialemonium atrogriseum</name>
    <dbReference type="NCBI Taxonomy" id="1093897"/>
    <lineage>
        <taxon>Eukaryota</taxon>
        <taxon>Fungi</taxon>
        <taxon>Dikarya</taxon>
        <taxon>Ascomycota</taxon>
        <taxon>Pezizomycotina</taxon>
        <taxon>Sordariomycetes</taxon>
        <taxon>Sordariomycetidae</taxon>
        <taxon>Cephalothecales</taxon>
        <taxon>Cephalothecaceae</taxon>
        <taxon>Phialemonium</taxon>
    </lineage>
</organism>